<organism evidence="2 3">
    <name type="scientific">Sulfolobus tengchongensis</name>
    <dbReference type="NCBI Taxonomy" id="207809"/>
    <lineage>
        <taxon>Archaea</taxon>
        <taxon>Thermoproteota</taxon>
        <taxon>Thermoprotei</taxon>
        <taxon>Sulfolobales</taxon>
        <taxon>Sulfolobaceae</taxon>
        <taxon>Sulfolobus</taxon>
    </lineage>
</organism>
<gene>
    <name evidence="2" type="ORF">V6M85_05435</name>
</gene>
<dbReference type="EMBL" id="CP146016">
    <property type="protein sequence ID" value="WWQ61517.1"/>
    <property type="molecule type" value="Genomic_DNA"/>
</dbReference>
<evidence type="ECO:0000313" key="2">
    <source>
        <dbReference type="EMBL" id="WWQ61517.1"/>
    </source>
</evidence>
<dbReference type="Proteomes" id="UP001432202">
    <property type="component" value="Chromosome"/>
</dbReference>
<protein>
    <submittedName>
        <fullName evidence="2">Uncharacterized protein</fullName>
    </submittedName>
</protein>
<feature type="coiled-coil region" evidence="1">
    <location>
        <begin position="19"/>
        <end position="125"/>
    </location>
</feature>
<keyword evidence="1" id="KW-0175">Coiled coil</keyword>
<evidence type="ECO:0000256" key="1">
    <source>
        <dbReference type="SAM" id="Coils"/>
    </source>
</evidence>
<evidence type="ECO:0000313" key="3">
    <source>
        <dbReference type="Proteomes" id="UP001432202"/>
    </source>
</evidence>
<name>A0AAX4L3K8_9CREN</name>
<dbReference type="RefSeq" id="WP_338603977.1">
    <property type="nucleotide sequence ID" value="NZ_CP146016.1"/>
</dbReference>
<reference evidence="2 3" key="1">
    <citation type="submission" date="2024-02" db="EMBL/GenBank/DDBJ databases">
        <title>STSV induces naive adaptation in Sulfolobus.</title>
        <authorList>
            <person name="Xiang X."/>
            <person name="Song M."/>
        </authorList>
    </citation>
    <scope>NUCLEOTIDE SEQUENCE [LARGE SCALE GENOMIC DNA]</scope>
    <source>
        <strain evidence="2 3">RT2</strain>
    </source>
</reference>
<keyword evidence="3" id="KW-1185">Reference proteome</keyword>
<sequence>MKLIELIETVRYYKETLDIEKIKEEDRRVRELIEELEKTKEDVKDFLKKLLILEKKSRELGSYEEKIDDLKEDIKRLYELDSAEEIIKLAEKIKNRIENLEKDINMELDKILAEKIKNIEQINERLKLFAKILLHLLKIPKEVRTFNIPTDKSLSKLNEIEKQARQHMEELYNIIVNELKKINLNETEVNLLIELIDKGEIRVNRENADIIAKIIKMLIDKNIVIKVKI</sequence>
<accession>A0AAX4L3K8</accession>
<dbReference type="GeneID" id="89336189"/>
<proteinExistence type="predicted"/>
<dbReference type="AlphaFoldDB" id="A0AAX4L3K8"/>